<dbReference type="GO" id="GO:0090729">
    <property type="term" value="F:toxin activity"/>
    <property type="evidence" value="ECO:0007669"/>
    <property type="project" value="UniProtKB-KW"/>
</dbReference>
<dbReference type="InterPro" id="IPR002716">
    <property type="entry name" value="PIN_dom"/>
</dbReference>
<dbReference type="InterPro" id="IPR022907">
    <property type="entry name" value="VapC_family"/>
</dbReference>
<evidence type="ECO:0000256" key="2">
    <source>
        <dbReference type="ARBA" id="ARBA00022722"/>
    </source>
</evidence>
<name>A0A1J7BUL1_9ACTN</name>
<dbReference type="SUPFAM" id="SSF88723">
    <property type="entry name" value="PIN domain-like"/>
    <property type="match status" value="1"/>
</dbReference>
<dbReference type="EMBL" id="MLCF01000062">
    <property type="protein sequence ID" value="OIV37153.1"/>
    <property type="molecule type" value="Genomic_DNA"/>
</dbReference>
<dbReference type="InterPro" id="IPR029060">
    <property type="entry name" value="PIN-like_dom_sf"/>
</dbReference>
<evidence type="ECO:0000313" key="8">
    <source>
        <dbReference type="EMBL" id="OIV37153.1"/>
    </source>
</evidence>
<evidence type="ECO:0000256" key="6">
    <source>
        <dbReference type="HAMAP-Rule" id="MF_00265"/>
    </source>
</evidence>
<keyword evidence="5 6" id="KW-0460">Magnesium</keyword>
<evidence type="ECO:0000256" key="1">
    <source>
        <dbReference type="ARBA" id="ARBA00022649"/>
    </source>
</evidence>
<dbReference type="Gene3D" id="3.40.50.1010">
    <property type="entry name" value="5'-nuclease"/>
    <property type="match status" value="1"/>
</dbReference>
<comment type="caution">
    <text evidence="8">The sequence shown here is derived from an EMBL/GenBank/DDBJ whole genome shotgun (WGS) entry which is preliminary data.</text>
</comment>
<keyword evidence="9" id="KW-1185">Reference proteome</keyword>
<keyword evidence="1 6" id="KW-1277">Toxin-antitoxin system</keyword>
<comment type="similarity">
    <text evidence="6">Belongs to the PINc/VapC protein family.</text>
</comment>
<dbReference type="EC" id="3.1.-.-" evidence="6"/>
<keyword evidence="6" id="KW-0800">Toxin</keyword>
<dbReference type="HAMAP" id="MF_00265">
    <property type="entry name" value="VapC_Nob1"/>
    <property type="match status" value="1"/>
</dbReference>
<evidence type="ECO:0000313" key="9">
    <source>
        <dbReference type="Proteomes" id="UP000243342"/>
    </source>
</evidence>
<evidence type="ECO:0000259" key="7">
    <source>
        <dbReference type="Pfam" id="PF01850"/>
    </source>
</evidence>
<protein>
    <recommendedName>
        <fullName evidence="6">Ribonuclease VapC</fullName>
        <shortName evidence="6">RNase VapC</shortName>
        <ecNumber evidence="6">3.1.-.-</ecNumber>
    </recommendedName>
    <alternativeName>
        <fullName evidence="6">Toxin VapC</fullName>
    </alternativeName>
</protein>
<accession>A0A1J7BUL1</accession>
<dbReference type="OrthoDB" id="4750219at2"/>
<keyword evidence="2 6" id="KW-0540">Nuclease</keyword>
<evidence type="ECO:0000256" key="5">
    <source>
        <dbReference type="ARBA" id="ARBA00022842"/>
    </source>
</evidence>
<comment type="function">
    <text evidence="6">Toxic component of a toxin-antitoxin (TA) system. An RNase.</text>
</comment>
<dbReference type="GO" id="GO:0004540">
    <property type="term" value="F:RNA nuclease activity"/>
    <property type="evidence" value="ECO:0007669"/>
    <property type="project" value="InterPro"/>
</dbReference>
<dbReference type="STRING" id="1428644.BIV57_12555"/>
<keyword evidence="4 6" id="KW-0378">Hydrolase</keyword>
<reference evidence="8 9" key="1">
    <citation type="submission" date="2016-10" db="EMBL/GenBank/DDBJ databases">
        <title>Genome sequence of Streptomyces gilvigriseus MUSC 26.</title>
        <authorList>
            <person name="Lee L.-H."/>
            <person name="Ser H.-L."/>
        </authorList>
    </citation>
    <scope>NUCLEOTIDE SEQUENCE [LARGE SCALE GENOMIC DNA]</scope>
    <source>
        <strain evidence="8 9">MUSC 26</strain>
    </source>
</reference>
<dbReference type="CDD" id="cd09874">
    <property type="entry name" value="PIN_MT3492-like"/>
    <property type="match status" value="1"/>
</dbReference>
<feature type="binding site" evidence="6">
    <location>
        <position position="5"/>
    </location>
    <ligand>
        <name>Mg(2+)</name>
        <dbReference type="ChEBI" id="CHEBI:18420"/>
    </ligand>
</feature>
<dbReference type="AlphaFoldDB" id="A0A1J7BUL1"/>
<feature type="binding site" evidence="6">
    <location>
        <position position="89"/>
    </location>
    <ligand>
        <name>Mg(2+)</name>
        <dbReference type="ChEBI" id="CHEBI:18420"/>
    </ligand>
</feature>
<dbReference type="Proteomes" id="UP000243342">
    <property type="component" value="Unassembled WGS sequence"/>
</dbReference>
<dbReference type="GO" id="GO:0016787">
    <property type="term" value="F:hydrolase activity"/>
    <property type="evidence" value="ECO:0007669"/>
    <property type="project" value="UniProtKB-KW"/>
</dbReference>
<feature type="domain" description="PIN" evidence="7">
    <location>
        <begin position="2"/>
        <end position="117"/>
    </location>
</feature>
<comment type="cofactor">
    <cofactor evidence="6">
        <name>Mg(2+)</name>
        <dbReference type="ChEBI" id="CHEBI:18420"/>
    </cofactor>
</comment>
<organism evidence="8 9">
    <name type="scientific">Mangrovactinospora gilvigrisea</name>
    <dbReference type="NCBI Taxonomy" id="1428644"/>
    <lineage>
        <taxon>Bacteria</taxon>
        <taxon>Bacillati</taxon>
        <taxon>Actinomycetota</taxon>
        <taxon>Actinomycetes</taxon>
        <taxon>Kitasatosporales</taxon>
        <taxon>Streptomycetaceae</taxon>
        <taxon>Mangrovactinospora</taxon>
    </lineage>
</organism>
<evidence type="ECO:0000256" key="3">
    <source>
        <dbReference type="ARBA" id="ARBA00022723"/>
    </source>
</evidence>
<gene>
    <name evidence="6" type="primary">vapC</name>
    <name evidence="8" type="ORF">BIV57_12555</name>
</gene>
<sequence>MIYMDSSALLTLMTGRRNSAELRVFLADRPGLPLATSTIGIVETVRQLDRVGNFPDALEELGRLVTEVMLTVEVRDLAARMSPALRALDAVHLASAVSLGSAVDHLVTYDKRMLDAARQLGFSAEAPGAGW</sequence>
<dbReference type="GO" id="GO:0000287">
    <property type="term" value="F:magnesium ion binding"/>
    <property type="evidence" value="ECO:0007669"/>
    <property type="project" value="UniProtKB-UniRule"/>
</dbReference>
<keyword evidence="3 6" id="KW-0479">Metal-binding</keyword>
<dbReference type="Pfam" id="PF01850">
    <property type="entry name" value="PIN"/>
    <property type="match status" value="1"/>
</dbReference>
<proteinExistence type="inferred from homology"/>
<evidence type="ECO:0000256" key="4">
    <source>
        <dbReference type="ARBA" id="ARBA00022801"/>
    </source>
</evidence>